<dbReference type="InterPro" id="IPR010696">
    <property type="entry name" value="DUF1272"/>
</dbReference>
<dbReference type="EMBL" id="NUTL01000027">
    <property type="protein sequence ID" value="PHF02631.1"/>
    <property type="molecule type" value="Genomic_DNA"/>
</dbReference>
<dbReference type="GeneID" id="34216020"/>
<evidence type="ECO:0000259" key="1">
    <source>
        <dbReference type="PROSITE" id="PS50089"/>
    </source>
</evidence>
<dbReference type="InterPro" id="IPR001841">
    <property type="entry name" value="Znf_RING"/>
</dbReference>
<gene>
    <name evidence="3" type="ORF">COF81_06565</name>
    <name evidence="2" type="ORF">FOS08_27995</name>
</gene>
<protein>
    <submittedName>
        <fullName evidence="3">DUF1272 domain-containing protein</fullName>
    </submittedName>
</protein>
<evidence type="ECO:0000313" key="4">
    <source>
        <dbReference type="Proteomes" id="UP000221918"/>
    </source>
</evidence>
<sequence>MGLEMRKCCEKCNNKIEEQSLAFICTHECTFCEECTKLMNYVCPNCQGELVKRPRPLSSSVCSLNI</sequence>
<evidence type="ECO:0000313" key="2">
    <source>
        <dbReference type="EMBL" id="MDR4329539.1"/>
    </source>
</evidence>
<dbReference type="Proteomes" id="UP000221918">
    <property type="component" value="Unassembled WGS sequence"/>
</dbReference>
<dbReference type="PROSITE" id="PS50089">
    <property type="entry name" value="ZF_RING_2"/>
    <property type="match status" value="1"/>
</dbReference>
<evidence type="ECO:0000313" key="3">
    <source>
        <dbReference type="EMBL" id="PHF02631.1"/>
    </source>
</evidence>
<comment type="caution">
    <text evidence="3">The sequence shown here is derived from an EMBL/GenBank/DDBJ whole genome shotgun (WGS) entry which is preliminary data.</text>
</comment>
<name>A0A2A8GUJ6_9BACI</name>
<reference evidence="3 4" key="1">
    <citation type="submission" date="2017-09" db="EMBL/GenBank/DDBJ databases">
        <title>Large-scale bioinformatics analysis of Bacillus genomes uncovers conserved roles of natural products in bacterial physiology.</title>
        <authorList>
            <consortium name="Agbiome Team Llc"/>
            <person name="Bleich R.M."/>
            <person name="Grubbs K.J."/>
            <person name="Santa Maria K.C."/>
            <person name="Allen S.E."/>
            <person name="Farag S."/>
            <person name="Shank E.A."/>
            <person name="Bowers A."/>
        </authorList>
    </citation>
    <scope>NUCLEOTIDE SEQUENCE [LARGE SCALE GENOMIC DNA]</scope>
    <source>
        <strain evidence="3 4">AFS037265</strain>
    </source>
</reference>
<proteinExistence type="predicted"/>
<organism evidence="3 4">
    <name type="scientific">Bacillus pseudomycoides</name>
    <dbReference type="NCBI Taxonomy" id="64104"/>
    <lineage>
        <taxon>Bacteria</taxon>
        <taxon>Bacillati</taxon>
        <taxon>Bacillota</taxon>
        <taxon>Bacilli</taxon>
        <taxon>Bacillales</taxon>
        <taxon>Bacillaceae</taxon>
        <taxon>Bacillus</taxon>
        <taxon>Bacillus cereus group</taxon>
    </lineage>
</organism>
<dbReference type="AlphaFoldDB" id="A0A2A8GUJ6"/>
<feature type="domain" description="RING-type" evidence="1">
    <location>
        <begin position="9"/>
        <end position="47"/>
    </location>
</feature>
<dbReference type="RefSeq" id="WP_018766997.1">
    <property type="nucleotide sequence ID" value="NZ_CM000743.1"/>
</dbReference>
<dbReference type="EMBL" id="VLYX01000073">
    <property type="protein sequence ID" value="MDR4329539.1"/>
    <property type="molecule type" value="Genomic_DNA"/>
</dbReference>
<reference evidence="2" key="2">
    <citation type="submission" date="2019-07" db="EMBL/GenBank/DDBJ databases">
        <title>Phylogenomic Reclassification of ATCC Bacillus Strains and Various Taxa within the Genus Bacillus.</title>
        <authorList>
            <person name="Riojas M.A."/>
            <person name="Frank A.M."/>
            <person name="Fenn S.L."/>
            <person name="King S.P."/>
            <person name="Brower S.M."/>
            <person name="Hazbon M.H."/>
        </authorList>
    </citation>
    <scope>NUCLEOTIDE SEQUENCE</scope>
    <source>
        <strain evidence="2">NR-12239</strain>
    </source>
</reference>
<accession>A0A2A8GUJ6</accession>
<dbReference type="Proteomes" id="UP001248134">
    <property type="component" value="Unassembled WGS sequence"/>
</dbReference>
<dbReference type="KEGG" id="bmyc:DJ92_3584"/>
<dbReference type="Pfam" id="PF06906">
    <property type="entry name" value="DUF1272"/>
    <property type="match status" value="1"/>
</dbReference>